<gene>
    <name evidence="2" type="ORF">METZ01_LOCUS292779</name>
</gene>
<dbReference type="GO" id="GO:0015031">
    <property type="term" value="P:protein transport"/>
    <property type="evidence" value="ECO:0007669"/>
    <property type="project" value="InterPro"/>
</dbReference>
<reference evidence="2" key="1">
    <citation type="submission" date="2018-05" db="EMBL/GenBank/DDBJ databases">
        <authorList>
            <person name="Lanie J.A."/>
            <person name="Ng W.-L."/>
            <person name="Kazmierczak K.M."/>
            <person name="Andrzejewski T.M."/>
            <person name="Davidsen T.M."/>
            <person name="Wayne K.J."/>
            <person name="Tettelin H."/>
            <person name="Glass J.I."/>
            <person name="Rusch D."/>
            <person name="Podicherti R."/>
            <person name="Tsui H.-C.T."/>
            <person name="Winkler M.E."/>
        </authorList>
    </citation>
    <scope>NUCLEOTIDE SEQUENCE</scope>
</reference>
<feature type="non-terminal residue" evidence="2">
    <location>
        <position position="114"/>
    </location>
</feature>
<dbReference type="GO" id="GO:0051083">
    <property type="term" value="P:'de novo' cotranslational protein folding"/>
    <property type="evidence" value="ECO:0007669"/>
    <property type="project" value="TreeGrafter"/>
</dbReference>
<dbReference type="GO" id="GO:0043335">
    <property type="term" value="P:protein unfolding"/>
    <property type="evidence" value="ECO:0007669"/>
    <property type="project" value="TreeGrafter"/>
</dbReference>
<proteinExistence type="predicted"/>
<dbReference type="AlphaFoldDB" id="A0A382LW24"/>
<dbReference type="InterPro" id="IPR008881">
    <property type="entry name" value="Trigger_fac_ribosome-bd_bac"/>
</dbReference>
<name>A0A382LW24_9ZZZZ</name>
<organism evidence="2">
    <name type="scientific">marine metagenome</name>
    <dbReference type="NCBI Taxonomy" id="408172"/>
    <lineage>
        <taxon>unclassified sequences</taxon>
        <taxon>metagenomes</taxon>
        <taxon>ecological metagenomes</taxon>
    </lineage>
</organism>
<dbReference type="GO" id="GO:0043022">
    <property type="term" value="F:ribosome binding"/>
    <property type="evidence" value="ECO:0007669"/>
    <property type="project" value="TreeGrafter"/>
</dbReference>
<accession>A0A382LW24</accession>
<dbReference type="Pfam" id="PF05697">
    <property type="entry name" value="Trigger_N"/>
    <property type="match status" value="1"/>
</dbReference>
<dbReference type="PANTHER" id="PTHR30560:SF3">
    <property type="entry name" value="TRIGGER FACTOR-LIKE PROTEIN TIG, CHLOROPLASTIC"/>
    <property type="match status" value="1"/>
</dbReference>
<evidence type="ECO:0000259" key="1">
    <source>
        <dbReference type="Pfam" id="PF05697"/>
    </source>
</evidence>
<evidence type="ECO:0000313" key="2">
    <source>
        <dbReference type="EMBL" id="SVC39925.1"/>
    </source>
</evidence>
<feature type="domain" description="Trigger factor ribosome-binding bacterial" evidence="1">
    <location>
        <begin position="48"/>
        <end position="113"/>
    </location>
</feature>
<dbReference type="GO" id="GO:0003755">
    <property type="term" value="F:peptidyl-prolyl cis-trans isomerase activity"/>
    <property type="evidence" value="ECO:0007669"/>
    <property type="project" value="TreeGrafter"/>
</dbReference>
<dbReference type="PANTHER" id="PTHR30560">
    <property type="entry name" value="TRIGGER FACTOR CHAPERONE AND PEPTIDYL-PROLYL CIS/TRANS ISOMERASE"/>
    <property type="match status" value="1"/>
</dbReference>
<dbReference type="SUPFAM" id="SSF102735">
    <property type="entry name" value="Trigger factor ribosome-binding domain"/>
    <property type="match status" value="1"/>
</dbReference>
<protein>
    <recommendedName>
        <fullName evidence="1">Trigger factor ribosome-binding bacterial domain-containing protein</fullName>
    </recommendedName>
</protein>
<dbReference type="Gene3D" id="3.30.70.1050">
    <property type="entry name" value="Trigger factor ribosome-binding domain"/>
    <property type="match status" value="1"/>
</dbReference>
<dbReference type="EMBL" id="UINC01089116">
    <property type="protein sequence ID" value="SVC39925.1"/>
    <property type="molecule type" value="Genomic_DNA"/>
</dbReference>
<dbReference type="GO" id="GO:0044183">
    <property type="term" value="F:protein folding chaperone"/>
    <property type="evidence" value="ECO:0007669"/>
    <property type="project" value="TreeGrafter"/>
</dbReference>
<dbReference type="InterPro" id="IPR036611">
    <property type="entry name" value="Trigger_fac_ribosome-bd_sf"/>
</dbReference>
<dbReference type="InterPro" id="IPR005215">
    <property type="entry name" value="Trig_fac"/>
</dbReference>
<sequence>MRAFGEVSELADERGLGPRGLSPCGFKSRLPHYPCNKLYKNYKEDKLKITTNELETCEMQMIVELETERLVAAKASAARRLARRINIPGFRKGKAPYSVILQHVGDDAVTENAI</sequence>